<evidence type="ECO:0000259" key="14">
    <source>
        <dbReference type="PROSITE" id="PS50975"/>
    </source>
</evidence>
<comment type="caution">
    <text evidence="15">The sequence shown here is derived from an EMBL/GenBank/DDBJ whole genome shotgun (WGS) entry which is preliminary data.</text>
</comment>
<evidence type="ECO:0000256" key="12">
    <source>
        <dbReference type="HAMAP-Rule" id="MF_00138"/>
    </source>
</evidence>
<dbReference type="RefSeq" id="WP_123807690.1">
    <property type="nucleotide sequence ID" value="NZ_RKRK01000002.1"/>
</dbReference>
<gene>
    <name evidence="12" type="primary">purD</name>
    <name evidence="15" type="ORF">EDD62_0909</name>
</gene>
<dbReference type="GO" id="GO:0009113">
    <property type="term" value="P:purine nucleobase biosynthetic process"/>
    <property type="evidence" value="ECO:0007669"/>
    <property type="project" value="InterPro"/>
</dbReference>
<evidence type="ECO:0000256" key="4">
    <source>
        <dbReference type="ARBA" id="ARBA00013255"/>
    </source>
</evidence>
<dbReference type="PROSITE" id="PS50975">
    <property type="entry name" value="ATP_GRASP"/>
    <property type="match status" value="1"/>
</dbReference>
<evidence type="ECO:0000256" key="11">
    <source>
        <dbReference type="ARBA" id="ARBA00042864"/>
    </source>
</evidence>
<evidence type="ECO:0000256" key="10">
    <source>
        <dbReference type="ARBA" id="ARBA00042242"/>
    </source>
</evidence>
<dbReference type="SMART" id="SM01209">
    <property type="entry name" value="GARS_A"/>
    <property type="match status" value="1"/>
</dbReference>
<dbReference type="InterPro" id="IPR020562">
    <property type="entry name" value="PRibGlycinamide_synth_N"/>
</dbReference>
<accession>A0A3N5CG49</accession>
<evidence type="ECO:0000256" key="7">
    <source>
        <dbReference type="ARBA" id="ARBA00022755"/>
    </source>
</evidence>
<evidence type="ECO:0000256" key="8">
    <source>
        <dbReference type="ARBA" id="ARBA00022840"/>
    </source>
</evidence>
<dbReference type="InterPro" id="IPR011054">
    <property type="entry name" value="Rudment_hybrid_motif"/>
</dbReference>
<dbReference type="Pfam" id="PF01071">
    <property type="entry name" value="GARS_A"/>
    <property type="match status" value="1"/>
</dbReference>
<comment type="similarity">
    <text evidence="9 12">Belongs to the GARS family.</text>
</comment>
<dbReference type="PANTHER" id="PTHR43472:SF1">
    <property type="entry name" value="PHOSPHORIBOSYLAMINE--GLYCINE LIGASE, CHLOROPLASTIC"/>
    <property type="match status" value="1"/>
</dbReference>
<dbReference type="SMART" id="SM01210">
    <property type="entry name" value="GARS_C"/>
    <property type="match status" value="1"/>
</dbReference>
<dbReference type="NCBIfam" id="TIGR00877">
    <property type="entry name" value="purD"/>
    <property type="match status" value="1"/>
</dbReference>
<evidence type="ECO:0000313" key="16">
    <source>
        <dbReference type="Proteomes" id="UP000277108"/>
    </source>
</evidence>
<evidence type="ECO:0000256" key="3">
    <source>
        <dbReference type="ARBA" id="ARBA00005174"/>
    </source>
</evidence>
<dbReference type="Gene3D" id="3.30.470.20">
    <property type="entry name" value="ATP-grasp fold, B domain"/>
    <property type="match status" value="1"/>
</dbReference>
<dbReference type="GO" id="GO:0006189">
    <property type="term" value="P:'de novo' IMP biosynthetic process"/>
    <property type="evidence" value="ECO:0007669"/>
    <property type="project" value="UniProtKB-UniRule"/>
</dbReference>
<dbReference type="EC" id="6.3.4.13" evidence="4 12"/>
<dbReference type="InterPro" id="IPR037123">
    <property type="entry name" value="PRibGlycinamide_synth_C_sf"/>
</dbReference>
<dbReference type="InterPro" id="IPR020560">
    <property type="entry name" value="PRibGlycinamide_synth_C-dom"/>
</dbReference>
<dbReference type="InterPro" id="IPR011761">
    <property type="entry name" value="ATP-grasp"/>
</dbReference>
<dbReference type="Gene3D" id="3.40.50.20">
    <property type="match status" value="1"/>
</dbReference>
<feature type="domain" description="ATP-grasp" evidence="14">
    <location>
        <begin position="102"/>
        <end position="305"/>
    </location>
</feature>
<dbReference type="InterPro" id="IPR013815">
    <property type="entry name" value="ATP_grasp_subdomain_1"/>
</dbReference>
<dbReference type="Pfam" id="PF02844">
    <property type="entry name" value="GARS_N"/>
    <property type="match status" value="1"/>
</dbReference>
<proteinExistence type="inferred from homology"/>
<keyword evidence="7 12" id="KW-0658">Purine biosynthesis</keyword>
<dbReference type="Gene3D" id="3.90.600.10">
    <property type="entry name" value="Phosphoribosylglycinamide synthetase, C-terminal domain"/>
    <property type="match status" value="1"/>
</dbReference>
<dbReference type="PANTHER" id="PTHR43472">
    <property type="entry name" value="PHOSPHORIBOSYLAMINE--GLYCINE LIGASE"/>
    <property type="match status" value="1"/>
</dbReference>
<dbReference type="OrthoDB" id="9807240at2"/>
<evidence type="ECO:0000256" key="2">
    <source>
        <dbReference type="ARBA" id="ARBA00001946"/>
    </source>
</evidence>
<dbReference type="InterPro" id="IPR000115">
    <property type="entry name" value="PRibGlycinamide_synth"/>
</dbReference>
<reference evidence="15 16" key="1">
    <citation type="submission" date="2018-11" db="EMBL/GenBank/DDBJ databases">
        <title>Genomic Encyclopedia of Type Strains, Phase IV (KMG-IV): sequencing the most valuable type-strain genomes for metagenomic binning, comparative biology and taxonomic classification.</title>
        <authorList>
            <person name="Goeker M."/>
        </authorList>
    </citation>
    <scope>NUCLEOTIDE SEQUENCE [LARGE SCALE GENOMIC DNA]</scope>
    <source>
        <strain evidence="15 16">DSM 29158</strain>
    </source>
</reference>
<dbReference type="EMBL" id="RKRK01000002">
    <property type="protein sequence ID" value="RPF58265.1"/>
    <property type="molecule type" value="Genomic_DNA"/>
</dbReference>
<dbReference type="GO" id="GO:0005524">
    <property type="term" value="F:ATP binding"/>
    <property type="evidence" value="ECO:0007669"/>
    <property type="project" value="UniProtKB-UniRule"/>
</dbReference>
<evidence type="ECO:0000313" key="15">
    <source>
        <dbReference type="EMBL" id="RPF58265.1"/>
    </source>
</evidence>
<name>A0A3N5CG49_9BACL</name>
<comment type="cofactor">
    <cofactor evidence="1">
        <name>Mn(2+)</name>
        <dbReference type="ChEBI" id="CHEBI:29035"/>
    </cofactor>
</comment>
<dbReference type="Pfam" id="PF02843">
    <property type="entry name" value="GARS_C"/>
    <property type="match status" value="1"/>
</dbReference>
<comment type="cofactor">
    <cofactor evidence="2">
        <name>Mg(2+)</name>
        <dbReference type="ChEBI" id="CHEBI:18420"/>
    </cofactor>
</comment>
<comment type="pathway">
    <text evidence="3 12">Purine metabolism; IMP biosynthesis via de novo pathway; N(1)-(5-phospho-D-ribosyl)glycinamide from 5-phospho-alpha-D-ribose 1-diphosphate: step 2/2.</text>
</comment>
<evidence type="ECO:0000256" key="1">
    <source>
        <dbReference type="ARBA" id="ARBA00001936"/>
    </source>
</evidence>
<evidence type="ECO:0000256" key="9">
    <source>
        <dbReference type="ARBA" id="ARBA00038345"/>
    </source>
</evidence>
<sequence>MKVLVVGSGGREHAIAKKINQSPLVDTLYCAPGNDAMKSFATCVDDHNIVQFAQNKSIDWVIIGPEAPLAEGLADQLTDAGVKVFGPNQKAAQMESSKDFAKQLMEKYDIPTANHITVNSLDIALTRLEEFTTPVVIKEDGLKAGKGVVISETMEHAQKTLEEIYAVDEKAVVVLEQFLEGEEYSLMVMVNDETFKAFDIIAQDHKRAHDGDQGPNTGGMGAYAPVNHLPKEVIGDTITKIVKPTVDGMSQEGLNFFGILYVGLIWTTEGPKVIEYNVRLGDPEAQVLLESMTSDFMQHIIDLHDGREVSMSFNDQYTLGVMMASVGYPGSYDKDVLVKGYEGQDHILISGLKQDGNDWKTNGGRVLLVLGQGDSLKAAKDQAYERVNEIESDGLFYRKDIGDKGI</sequence>
<keyword evidence="8 13" id="KW-0067">ATP-binding</keyword>
<dbReference type="SUPFAM" id="SSF52440">
    <property type="entry name" value="PreATP-grasp domain"/>
    <property type="match status" value="1"/>
</dbReference>
<dbReference type="InterPro" id="IPR016185">
    <property type="entry name" value="PreATP-grasp_dom_sf"/>
</dbReference>
<dbReference type="InterPro" id="IPR020561">
    <property type="entry name" value="PRibGlycinamid_synth_ATP-grasp"/>
</dbReference>
<protein>
    <recommendedName>
        <fullName evidence="4 12">Phosphoribosylamine--glycine ligase</fullName>
        <ecNumber evidence="4 12">6.3.4.13</ecNumber>
    </recommendedName>
    <alternativeName>
        <fullName evidence="12">GARS</fullName>
    </alternativeName>
    <alternativeName>
        <fullName evidence="10 12">Glycinamide ribonucleotide synthetase</fullName>
    </alternativeName>
    <alternativeName>
        <fullName evidence="11 12">Phosphoribosylglycinamide synthetase</fullName>
    </alternativeName>
</protein>
<keyword evidence="6 13" id="KW-0547">Nucleotide-binding</keyword>
<dbReference type="PROSITE" id="PS00184">
    <property type="entry name" value="GARS"/>
    <property type="match status" value="1"/>
</dbReference>
<dbReference type="HAMAP" id="MF_00138">
    <property type="entry name" value="GARS"/>
    <property type="match status" value="1"/>
</dbReference>
<dbReference type="InterPro" id="IPR020559">
    <property type="entry name" value="PRibGlycinamide_synth_CS"/>
</dbReference>
<dbReference type="SUPFAM" id="SSF51246">
    <property type="entry name" value="Rudiment single hybrid motif"/>
    <property type="match status" value="1"/>
</dbReference>
<dbReference type="Gene3D" id="3.30.1490.20">
    <property type="entry name" value="ATP-grasp fold, A domain"/>
    <property type="match status" value="1"/>
</dbReference>
<dbReference type="GO" id="GO:0004637">
    <property type="term" value="F:phosphoribosylamine-glycine ligase activity"/>
    <property type="evidence" value="ECO:0007669"/>
    <property type="project" value="UniProtKB-UniRule"/>
</dbReference>
<dbReference type="SUPFAM" id="SSF56059">
    <property type="entry name" value="Glutathione synthetase ATP-binding domain-like"/>
    <property type="match status" value="1"/>
</dbReference>
<dbReference type="AlphaFoldDB" id="A0A3N5CG49"/>
<keyword evidence="5 12" id="KW-0436">Ligase</keyword>
<dbReference type="Proteomes" id="UP000277108">
    <property type="component" value="Unassembled WGS sequence"/>
</dbReference>
<organism evidence="15 16">
    <name type="scientific">Abyssicoccus albus</name>
    <dbReference type="NCBI Taxonomy" id="1817405"/>
    <lineage>
        <taxon>Bacteria</taxon>
        <taxon>Bacillati</taxon>
        <taxon>Bacillota</taxon>
        <taxon>Bacilli</taxon>
        <taxon>Bacillales</taxon>
        <taxon>Abyssicoccaceae</taxon>
    </lineage>
</organism>
<dbReference type="GO" id="GO:0046872">
    <property type="term" value="F:metal ion binding"/>
    <property type="evidence" value="ECO:0007669"/>
    <property type="project" value="InterPro"/>
</dbReference>
<evidence type="ECO:0000256" key="13">
    <source>
        <dbReference type="PROSITE-ProRule" id="PRU00409"/>
    </source>
</evidence>
<evidence type="ECO:0000256" key="6">
    <source>
        <dbReference type="ARBA" id="ARBA00022741"/>
    </source>
</evidence>
<dbReference type="UniPathway" id="UPA00074">
    <property type="reaction ID" value="UER00125"/>
</dbReference>
<keyword evidence="16" id="KW-1185">Reference proteome</keyword>
<evidence type="ECO:0000256" key="5">
    <source>
        <dbReference type="ARBA" id="ARBA00022598"/>
    </source>
</evidence>
<comment type="catalytic activity">
    <reaction evidence="12">
        <text>5-phospho-beta-D-ribosylamine + glycine + ATP = N(1)-(5-phospho-beta-D-ribosyl)glycinamide + ADP + phosphate + H(+)</text>
        <dbReference type="Rhea" id="RHEA:17453"/>
        <dbReference type="ChEBI" id="CHEBI:15378"/>
        <dbReference type="ChEBI" id="CHEBI:30616"/>
        <dbReference type="ChEBI" id="CHEBI:43474"/>
        <dbReference type="ChEBI" id="CHEBI:57305"/>
        <dbReference type="ChEBI" id="CHEBI:58681"/>
        <dbReference type="ChEBI" id="CHEBI:143788"/>
        <dbReference type="ChEBI" id="CHEBI:456216"/>
        <dbReference type="EC" id="6.3.4.13"/>
    </reaction>
</comment>